<evidence type="ECO:0000256" key="9">
    <source>
        <dbReference type="RuleBase" id="RU361183"/>
    </source>
</evidence>
<evidence type="ECO:0000256" key="8">
    <source>
        <dbReference type="PROSITE-ProRule" id="PRU01211"/>
    </source>
</evidence>
<dbReference type="GO" id="GO:0006508">
    <property type="term" value="P:proteolysis"/>
    <property type="evidence" value="ECO:0007669"/>
    <property type="project" value="UniProtKB-KW"/>
</dbReference>
<dbReference type="Gene3D" id="3.40.390.10">
    <property type="entry name" value="Collagenase (Catalytic Domain)"/>
    <property type="match status" value="1"/>
</dbReference>
<dbReference type="InterPro" id="IPR001506">
    <property type="entry name" value="Peptidase_M12A"/>
</dbReference>
<dbReference type="Proteomes" id="UP000038045">
    <property type="component" value="Unplaced"/>
</dbReference>
<dbReference type="PANTHER" id="PTHR10127">
    <property type="entry name" value="DISCOIDIN, CUB, EGF, LAMININ , AND ZINC METALLOPROTEASE DOMAIN CONTAINING"/>
    <property type="match status" value="1"/>
</dbReference>
<keyword evidence="7" id="KW-1015">Disulfide bond</keyword>
<reference evidence="12" key="1">
    <citation type="submission" date="2017-02" db="UniProtKB">
        <authorList>
            <consortium name="WormBaseParasite"/>
        </authorList>
    </citation>
    <scope>IDENTIFICATION</scope>
</reference>
<dbReference type="PROSITE" id="PS51864">
    <property type="entry name" value="ASTACIN"/>
    <property type="match status" value="1"/>
</dbReference>
<protein>
    <recommendedName>
        <fullName evidence="9">Metalloendopeptidase</fullName>
        <ecNumber evidence="9">3.4.24.-</ecNumber>
    </recommendedName>
</protein>
<keyword evidence="5 8" id="KW-0862">Zinc</keyword>
<comment type="caution">
    <text evidence="8">Lacks conserved residue(s) required for the propagation of feature annotation.</text>
</comment>
<evidence type="ECO:0000256" key="7">
    <source>
        <dbReference type="ARBA" id="ARBA00023157"/>
    </source>
</evidence>
<organism evidence="11 12">
    <name type="scientific">Parastrongyloides trichosuri</name>
    <name type="common">Possum-specific nematode worm</name>
    <dbReference type="NCBI Taxonomy" id="131310"/>
    <lineage>
        <taxon>Eukaryota</taxon>
        <taxon>Metazoa</taxon>
        <taxon>Ecdysozoa</taxon>
        <taxon>Nematoda</taxon>
        <taxon>Chromadorea</taxon>
        <taxon>Rhabditida</taxon>
        <taxon>Tylenchina</taxon>
        <taxon>Panagrolaimomorpha</taxon>
        <taxon>Strongyloidoidea</taxon>
        <taxon>Strongyloididae</taxon>
        <taxon>Parastrongyloides</taxon>
    </lineage>
</organism>
<keyword evidence="1" id="KW-0245">EGF-like domain</keyword>
<evidence type="ECO:0000256" key="5">
    <source>
        <dbReference type="ARBA" id="ARBA00022833"/>
    </source>
</evidence>
<feature type="binding site" evidence="8">
    <location>
        <position position="138"/>
    </location>
    <ligand>
        <name>Zn(2+)</name>
        <dbReference type="ChEBI" id="CHEBI:29105"/>
        <note>catalytic</note>
    </ligand>
</feature>
<dbReference type="WBParaSite" id="PTRK_0001534800.1">
    <property type="protein sequence ID" value="PTRK_0001534800.1"/>
    <property type="gene ID" value="PTRK_0001534800"/>
</dbReference>
<dbReference type="PRINTS" id="PR00480">
    <property type="entry name" value="ASTACIN"/>
</dbReference>
<dbReference type="InterPro" id="IPR002049">
    <property type="entry name" value="LE_dom"/>
</dbReference>
<evidence type="ECO:0000256" key="1">
    <source>
        <dbReference type="ARBA" id="ARBA00022536"/>
    </source>
</evidence>
<dbReference type="GO" id="GO:0008270">
    <property type="term" value="F:zinc ion binding"/>
    <property type="evidence" value="ECO:0007669"/>
    <property type="project" value="UniProtKB-UniRule"/>
</dbReference>
<dbReference type="InterPro" id="IPR024079">
    <property type="entry name" value="MetalloPept_cat_dom_sf"/>
</dbReference>
<dbReference type="InterPro" id="IPR035914">
    <property type="entry name" value="Sperma_CUB_dom_sf"/>
</dbReference>
<evidence type="ECO:0000259" key="10">
    <source>
        <dbReference type="PROSITE" id="PS51864"/>
    </source>
</evidence>
<feature type="domain" description="Peptidase M12A" evidence="10">
    <location>
        <begin position="37"/>
        <end position="231"/>
    </location>
</feature>
<evidence type="ECO:0000313" key="11">
    <source>
        <dbReference type="Proteomes" id="UP000038045"/>
    </source>
</evidence>
<accession>A0A0N5A147</accession>
<dbReference type="SUPFAM" id="SSF49854">
    <property type="entry name" value="Spermadhesin, CUB domain"/>
    <property type="match status" value="1"/>
</dbReference>
<keyword evidence="3 8" id="KW-0479">Metal-binding</keyword>
<comment type="cofactor">
    <cofactor evidence="8 9">
        <name>Zn(2+)</name>
        <dbReference type="ChEBI" id="CHEBI:29105"/>
    </cofactor>
    <text evidence="8 9">Binds 1 zinc ion per subunit.</text>
</comment>
<feature type="binding site" evidence="8">
    <location>
        <position position="132"/>
    </location>
    <ligand>
        <name>Zn(2+)</name>
        <dbReference type="ChEBI" id="CHEBI:29105"/>
        <note>catalytic</note>
    </ligand>
</feature>
<evidence type="ECO:0000256" key="4">
    <source>
        <dbReference type="ARBA" id="ARBA00022801"/>
    </source>
</evidence>
<evidence type="ECO:0000313" key="12">
    <source>
        <dbReference type="WBParaSite" id="PTRK_0001534800.1"/>
    </source>
</evidence>
<evidence type="ECO:0000256" key="3">
    <source>
        <dbReference type="ARBA" id="ARBA00022723"/>
    </source>
</evidence>
<dbReference type="SUPFAM" id="SSF55486">
    <property type="entry name" value="Metalloproteases ('zincins'), catalytic domain"/>
    <property type="match status" value="1"/>
</dbReference>
<keyword evidence="11" id="KW-1185">Reference proteome</keyword>
<keyword evidence="6 9" id="KW-0482">Metalloprotease</keyword>
<dbReference type="Pfam" id="PF01400">
    <property type="entry name" value="Astacin"/>
    <property type="match status" value="1"/>
</dbReference>
<dbReference type="GO" id="GO:0004222">
    <property type="term" value="F:metalloendopeptidase activity"/>
    <property type="evidence" value="ECO:0007669"/>
    <property type="project" value="UniProtKB-UniRule"/>
</dbReference>
<dbReference type="PANTHER" id="PTHR10127:SF780">
    <property type="entry name" value="METALLOENDOPEPTIDASE"/>
    <property type="match status" value="1"/>
</dbReference>
<feature type="binding site" evidence="8">
    <location>
        <position position="128"/>
    </location>
    <ligand>
        <name>Zn(2+)</name>
        <dbReference type="ChEBI" id="CHEBI:29105"/>
        <note>catalytic</note>
    </ligand>
</feature>
<dbReference type="CDD" id="cd00055">
    <property type="entry name" value="EGF_Lam"/>
    <property type="match status" value="1"/>
</dbReference>
<proteinExistence type="predicted"/>
<dbReference type="InterPro" id="IPR006026">
    <property type="entry name" value="Peptidase_Metallo"/>
</dbReference>
<dbReference type="SMART" id="SM00235">
    <property type="entry name" value="ZnMc"/>
    <property type="match status" value="1"/>
</dbReference>
<evidence type="ECO:0000256" key="2">
    <source>
        <dbReference type="ARBA" id="ARBA00022670"/>
    </source>
</evidence>
<dbReference type="AlphaFoldDB" id="A0A0N5A147"/>
<name>A0A0N5A147_PARTI</name>
<dbReference type="EC" id="3.4.24.-" evidence="9"/>
<keyword evidence="4 9" id="KW-0378">Hydrolase</keyword>
<sequence>MTQLFHVLLTTEKKKTNTIIKSISFNETEIPNLRTKRAILKEQDFNWTFPINYYIWDGINADSVRYALKLIEDETCIRFKEIFSLDNATGLEFVNDQGCSSFLGRVEIDRTQEVGIVCDCQSVSWIMHLVLHSLGVLHEETRPDRNNFVFIDWNNIIKDKTNAFDIDNKSEVETFNLRYDYGSLMHSNGTAYSRNGKQTIITRNILMYRKIGFAKKLSFNDAKLLNFYYCNTTCPQELPCNNHGYTDPNNCSKCKCLPNFVGDRCEKLKENYEVCGPVLRYGFNKSSLLRINGIKSCNFRLKSFNGSKLRLLLESANLPKPTRCTTDTGFEVKYILDKSVLGATFCGINYYRVLTSVGDDVIIHYKGDNENNYFKLFFWTI</sequence>
<evidence type="ECO:0000256" key="6">
    <source>
        <dbReference type="ARBA" id="ARBA00023049"/>
    </source>
</evidence>
<keyword evidence="2 9" id="KW-0645">Protease</keyword>